<evidence type="ECO:0000313" key="1">
    <source>
        <dbReference type="EMBL" id="MBP0724639.1"/>
    </source>
</evidence>
<comment type="caution">
    <text evidence="1">The sequence shown here is derived from an EMBL/GenBank/DDBJ whole genome shotgun (WGS) entry which is preliminary data.</text>
</comment>
<sequence length="55" mass="5905">MQFTTILGRPTSGGTVNTIVIFESLDNNGVALNLGEIDLLQNEVFPLVSALQKQS</sequence>
<dbReference type="Proteomes" id="UP000682134">
    <property type="component" value="Unassembled WGS sequence"/>
</dbReference>
<dbReference type="RefSeq" id="WP_209403378.1">
    <property type="nucleotide sequence ID" value="NZ_JAGIYQ010000003.1"/>
</dbReference>
<organism evidence="1 2">
    <name type="scientific">Gottfriedia endophytica</name>
    <dbReference type="NCBI Taxonomy" id="2820819"/>
    <lineage>
        <taxon>Bacteria</taxon>
        <taxon>Bacillati</taxon>
        <taxon>Bacillota</taxon>
        <taxon>Bacilli</taxon>
        <taxon>Bacillales</taxon>
        <taxon>Bacillaceae</taxon>
        <taxon>Gottfriedia</taxon>
    </lineage>
</organism>
<evidence type="ECO:0000313" key="2">
    <source>
        <dbReference type="Proteomes" id="UP000682134"/>
    </source>
</evidence>
<dbReference type="EMBL" id="JAGIYQ010000003">
    <property type="protein sequence ID" value="MBP0724639.1"/>
    <property type="molecule type" value="Genomic_DNA"/>
</dbReference>
<accession>A0A940SJ86</accession>
<reference evidence="1" key="1">
    <citation type="submission" date="2021-04" db="EMBL/GenBank/DDBJ databases">
        <title>Genome seq and assembly of Bacillus sp.</title>
        <authorList>
            <person name="Chhetri G."/>
        </authorList>
    </citation>
    <scope>NUCLEOTIDE SEQUENCE</scope>
    <source>
        <strain evidence="1">RG28</strain>
    </source>
</reference>
<proteinExistence type="predicted"/>
<dbReference type="AlphaFoldDB" id="A0A940SJ86"/>
<protein>
    <submittedName>
        <fullName evidence="1">Uncharacterized protein</fullName>
    </submittedName>
</protein>
<keyword evidence="2" id="KW-1185">Reference proteome</keyword>
<gene>
    <name evidence="1" type="ORF">J5Y03_05490</name>
</gene>
<name>A0A940SJ86_9BACI</name>